<dbReference type="EMBL" id="CAAHFG010000001">
    <property type="protein sequence ID" value="VGO13589.1"/>
    <property type="molecule type" value="Genomic_DNA"/>
</dbReference>
<reference evidence="2 3" key="1">
    <citation type="submission" date="2019-04" db="EMBL/GenBank/DDBJ databases">
        <authorList>
            <person name="Van Vliet M D."/>
        </authorList>
    </citation>
    <scope>NUCLEOTIDE SEQUENCE [LARGE SCALE GENOMIC DNA]</scope>
    <source>
        <strain evidence="2 3">F1</strain>
    </source>
</reference>
<gene>
    <name evidence="2" type="ORF">PDESU_02146</name>
</gene>
<dbReference type="InterPro" id="IPR038071">
    <property type="entry name" value="UROD/MetE-like_sf"/>
</dbReference>
<evidence type="ECO:0000259" key="1">
    <source>
        <dbReference type="Pfam" id="PF01208"/>
    </source>
</evidence>
<dbReference type="Gene3D" id="3.20.20.210">
    <property type="match status" value="1"/>
</dbReference>
<feature type="domain" description="Uroporphyrinogen decarboxylase (URO-D)" evidence="1">
    <location>
        <begin position="10"/>
        <end position="199"/>
    </location>
</feature>
<dbReference type="InterPro" id="IPR000257">
    <property type="entry name" value="Uroporphyrinogen_deCOase"/>
</dbReference>
<dbReference type="InterPro" id="IPR052024">
    <property type="entry name" value="Methanogen_methyltrans"/>
</dbReference>
<accession>A0A6C2U1A5</accession>
<evidence type="ECO:0000313" key="3">
    <source>
        <dbReference type="Proteomes" id="UP000366872"/>
    </source>
</evidence>
<dbReference type="SUPFAM" id="SSF51726">
    <property type="entry name" value="UROD/MetE-like"/>
    <property type="match status" value="1"/>
</dbReference>
<proteinExistence type="predicted"/>
<dbReference type="PANTHER" id="PTHR47099">
    <property type="entry name" value="METHYLCOBAMIDE:COM METHYLTRANSFERASE MTBA"/>
    <property type="match status" value="1"/>
</dbReference>
<dbReference type="GO" id="GO:0006779">
    <property type="term" value="P:porphyrin-containing compound biosynthetic process"/>
    <property type="evidence" value="ECO:0007669"/>
    <property type="project" value="InterPro"/>
</dbReference>
<dbReference type="Proteomes" id="UP000366872">
    <property type="component" value="Unassembled WGS sequence"/>
</dbReference>
<protein>
    <recommendedName>
        <fullName evidence="1">Uroporphyrinogen decarboxylase (URO-D) domain-containing protein</fullName>
    </recommendedName>
</protein>
<name>A0A6C2U1A5_PONDE</name>
<dbReference type="Pfam" id="PF01208">
    <property type="entry name" value="URO-D"/>
    <property type="match status" value="1"/>
</dbReference>
<keyword evidence="3" id="KW-1185">Reference proteome</keyword>
<organism evidence="2 3">
    <name type="scientific">Pontiella desulfatans</name>
    <dbReference type="NCBI Taxonomy" id="2750659"/>
    <lineage>
        <taxon>Bacteria</taxon>
        <taxon>Pseudomonadati</taxon>
        <taxon>Kiritimatiellota</taxon>
        <taxon>Kiritimatiellia</taxon>
        <taxon>Kiritimatiellales</taxon>
        <taxon>Pontiellaceae</taxon>
        <taxon>Pontiella</taxon>
    </lineage>
</organism>
<dbReference type="PANTHER" id="PTHR47099:SF1">
    <property type="entry name" value="METHYLCOBAMIDE:COM METHYLTRANSFERASE MTBA"/>
    <property type="match status" value="1"/>
</dbReference>
<evidence type="ECO:0000313" key="2">
    <source>
        <dbReference type="EMBL" id="VGO13589.1"/>
    </source>
</evidence>
<sequence length="370" mass="42687">MTRKVEAIQKRIEAAYRFENHDYIPYVVSHMNYWMDGEKPERIPSDYFTNPKAMMDYQLENIRIHQEQIDDDYIPFLMPWFGTCVVPSALGCPVHFSADGDPGVNGSVISEPEQVASLKKPDYEKDGLMPDVLRTITYMRENSDLPIAYTDVQGPLNIALNICGLENLFCWFYTNPDEAHQLMDFATDVLIDWIKIQQKYAGKDRLRGNFPHGIFLPEKFGNIWLADDDCTQISAEFYREFVVPYNSRIFKEFGGGTLHFCGSAKHQLQNFVDTDGLVGVNNFCMGDFEQVQLMQELFKDRAALMICDFAPHNPEQYYNELFSVLKPEGTILASFVMARYALDNGKYTTEERDVLDTALRIDQILKEKSW</sequence>
<dbReference type="AlphaFoldDB" id="A0A6C2U1A5"/>
<dbReference type="GO" id="GO:0004853">
    <property type="term" value="F:uroporphyrinogen decarboxylase activity"/>
    <property type="evidence" value="ECO:0007669"/>
    <property type="project" value="InterPro"/>
</dbReference>